<dbReference type="InterPro" id="IPR000160">
    <property type="entry name" value="GGDEF_dom"/>
</dbReference>
<feature type="domain" description="GGDEF" evidence="2">
    <location>
        <begin position="216"/>
        <end position="357"/>
    </location>
</feature>
<dbReference type="RefSeq" id="WP_014443911.1">
    <property type="nucleotide sequence ID" value="NC_017093.1"/>
</dbReference>
<feature type="transmembrane region" description="Helical" evidence="1">
    <location>
        <begin position="21"/>
        <end position="42"/>
    </location>
</feature>
<sequence length="357" mass="38244">MRTAIDDSLRSRRRTIETAALVSRSIGLIYTIVYVAGVGSWAPPHISSGMQVVCWLGIAAMSTANVLAWFGRRRPQSRWYSPFSAVQIALDTLTIVAFVVVSTRETSQATWPLLGLTITIAAIRHRLLGAVLVYLVTTVAFAVMAPESARHDIAFVAGIDLMLAVITGTQSTAFSRQLLTLQETRQALHHQAHHDALTGLPNRSQLAEYAASRSGQPMAVLLLDLNGFKQVNDHHGHAAGDQLLHEVGVRLRGALGAGGLADDLSDDGRGDLAGRLGGDEFLVLLPDADADRAAQVAGRIREAIRRPIRIAGDREVTVGVSIGVALRPAGADTTLDTLTAEADGEMYQEKRARNLAA</sequence>
<dbReference type="Proteomes" id="UP000007882">
    <property type="component" value="Chromosome"/>
</dbReference>
<dbReference type="Gene3D" id="3.30.70.270">
    <property type="match status" value="1"/>
</dbReference>
<reference evidence="3 4" key="1">
    <citation type="submission" date="2012-02" db="EMBL/GenBank/DDBJ databases">
        <title>Complete genome sequence of Actinoplanes missouriensis 431 (= NBRC 102363).</title>
        <authorList>
            <person name="Ohnishi Y."/>
            <person name="Ishikawa J."/>
            <person name="Sekine M."/>
            <person name="Hosoyama A."/>
            <person name="Harada T."/>
            <person name="Narita H."/>
            <person name="Hata T."/>
            <person name="Konno Y."/>
            <person name="Tutikane K."/>
            <person name="Fujita N."/>
            <person name="Horinouchi S."/>
            <person name="Hayakawa M."/>
        </authorList>
    </citation>
    <scope>NUCLEOTIDE SEQUENCE [LARGE SCALE GENOMIC DNA]</scope>
    <source>
        <strain evidence="4">ATCC 14538 / DSM 43046 / CBS 188.64 / JCM 3121 / NBRC 102363 / NCIMB 12654 / NRRL B-3342 / UNCC 431</strain>
    </source>
</reference>
<evidence type="ECO:0000259" key="2">
    <source>
        <dbReference type="PROSITE" id="PS50887"/>
    </source>
</evidence>
<evidence type="ECO:0000313" key="3">
    <source>
        <dbReference type="EMBL" id="BAL89017.1"/>
    </source>
</evidence>
<dbReference type="HOGENOM" id="CLU_775302_0_0_11"/>
<dbReference type="NCBIfam" id="TIGR00254">
    <property type="entry name" value="GGDEF"/>
    <property type="match status" value="1"/>
</dbReference>
<name>I0H7N0_ACTM4</name>
<dbReference type="PANTHER" id="PTHR46663">
    <property type="entry name" value="DIGUANYLATE CYCLASE DGCT-RELATED"/>
    <property type="match status" value="1"/>
</dbReference>
<evidence type="ECO:0000256" key="1">
    <source>
        <dbReference type="SAM" id="Phobius"/>
    </source>
</evidence>
<dbReference type="PATRIC" id="fig|512565.3.peg.3790"/>
<keyword evidence="1" id="KW-1133">Transmembrane helix</keyword>
<dbReference type="InterPro" id="IPR043128">
    <property type="entry name" value="Rev_trsase/Diguanyl_cyclase"/>
</dbReference>
<dbReference type="InterPro" id="IPR029787">
    <property type="entry name" value="Nucleotide_cyclase"/>
</dbReference>
<dbReference type="OrthoDB" id="3284815at2"/>
<protein>
    <recommendedName>
        <fullName evidence="2">GGDEF domain-containing protein</fullName>
    </recommendedName>
</protein>
<keyword evidence="1" id="KW-0812">Transmembrane</keyword>
<feature type="transmembrane region" description="Helical" evidence="1">
    <location>
        <begin position="48"/>
        <end position="71"/>
    </location>
</feature>
<dbReference type="eggNOG" id="COG2199">
    <property type="taxonomic scope" value="Bacteria"/>
</dbReference>
<dbReference type="SMART" id="SM00267">
    <property type="entry name" value="GGDEF"/>
    <property type="match status" value="1"/>
</dbReference>
<dbReference type="PANTHER" id="PTHR46663:SF2">
    <property type="entry name" value="GGDEF DOMAIN-CONTAINING PROTEIN"/>
    <property type="match status" value="1"/>
</dbReference>
<dbReference type="CDD" id="cd01949">
    <property type="entry name" value="GGDEF"/>
    <property type="match status" value="1"/>
</dbReference>
<dbReference type="EMBL" id="AP012319">
    <property type="protein sequence ID" value="BAL89017.1"/>
    <property type="molecule type" value="Genomic_DNA"/>
</dbReference>
<accession>I0H7N0</accession>
<dbReference type="STRING" id="512565.AMIS_37970"/>
<dbReference type="SUPFAM" id="SSF55073">
    <property type="entry name" value="Nucleotide cyclase"/>
    <property type="match status" value="1"/>
</dbReference>
<dbReference type="Pfam" id="PF00990">
    <property type="entry name" value="GGDEF"/>
    <property type="match status" value="1"/>
</dbReference>
<dbReference type="InterPro" id="IPR052163">
    <property type="entry name" value="DGC-Regulatory_Protein"/>
</dbReference>
<keyword evidence="4" id="KW-1185">Reference proteome</keyword>
<evidence type="ECO:0000313" key="4">
    <source>
        <dbReference type="Proteomes" id="UP000007882"/>
    </source>
</evidence>
<feature type="transmembrane region" description="Helical" evidence="1">
    <location>
        <begin position="123"/>
        <end position="145"/>
    </location>
</feature>
<organism evidence="3 4">
    <name type="scientific">Actinoplanes missouriensis (strain ATCC 14538 / DSM 43046 / CBS 188.64 / JCM 3121 / NBRC 102363 / NCIMB 12654 / NRRL B-3342 / UNCC 431)</name>
    <dbReference type="NCBI Taxonomy" id="512565"/>
    <lineage>
        <taxon>Bacteria</taxon>
        <taxon>Bacillati</taxon>
        <taxon>Actinomycetota</taxon>
        <taxon>Actinomycetes</taxon>
        <taxon>Micromonosporales</taxon>
        <taxon>Micromonosporaceae</taxon>
        <taxon>Actinoplanes</taxon>
    </lineage>
</organism>
<dbReference type="AlphaFoldDB" id="I0H7N0"/>
<dbReference type="PROSITE" id="PS50887">
    <property type="entry name" value="GGDEF"/>
    <property type="match status" value="1"/>
</dbReference>
<keyword evidence="1" id="KW-0472">Membrane</keyword>
<gene>
    <name evidence="3" type="ordered locus">AMIS_37970</name>
</gene>
<proteinExistence type="predicted"/>
<dbReference type="KEGG" id="ams:AMIS_37970"/>